<evidence type="ECO:0000313" key="1">
    <source>
        <dbReference type="EMBL" id="KAF2465978.1"/>
    </source>
</evidence>
<evidence type="ECO:0000313" key="2">
    <source>
        <dbReference type="Proteomes" id="UP000799755"/>
    </source>
</evidence>
<dbReference type="Proteomes" id="UP000799755">
    <property type="component" value="Unassembled WGS sequence"/>
</dbReference>
<keyword evidence="2" id="KW-1185">Reference proteome</keyword>
<dbReference type="EMBL" id="MU003527">
    <property type="protein sequence ID" value="KAF2465978.1"/>
    <property type="molecule type" value="Genomic_DNA"/>
</dbReference>
<protein>
    <submittedName>
        <fullName evidence="1">Uncharacterized protein</fullName>
    </submittedName>
</protein>
<reference evidence="1" key="1">
    <citation type="journal article" date="2020" name="Stud. Mycol.">
        <title>101 Dothideomycetes genomes: a test case for predicting lifestyles and emergence of pathogens.</title>
        <authorList>
            <person name="Haridas S."/>
            <person name="Albert R."/>
            <person name="Binder M."/>
            <person name="Bloem J."/>
            <person name="Labutti K."/>
            <person name="Salamov A."/>
            <person name="Andreopoulos B."/>
            <person name="Baker S."/>
            <person name="Barry K."/>
            <person name="Bills G."/>
            <person name="Bluhm B."/>
            <person name="Cannon C."/>
            <person name="Castanera R."/>
            <person name="Culley D."/>
            <person name="Daum C."/>
            <person name="Ezra D."/>
            <person name="Gonzalez J."/>
            <person name="Henrissat B."/>
            <person name="Kuo A."/>
            <person name="Liang C."/>
            <person name="Lipzen A."/>
            <person name="Lutzoni F."/>
            <person name="Magnuson J."/>
            <person name="Mondo S."/>
            <person name="Nolan M."/>
            <person name="Ohm R."/>
            <person name="Pangilinan J."/>
            <person name="Park H.-J."/>
            <person name="Ramirez L."/>
            <person name="Alfaro M."/>
            <person name="Sun H."/>
            <person name="Tritt A."/>
            <person name="Yoshinaga Y."/>
            <person name="Zwiers L.-H."/>
            <person name="Turgeon B."/>
            <person name="Goodwin S."/>
            <person name="Spatafora J."/>
            <person name="Crous P."/>
            <person name="Grigoriev I."/>
        </authorList>
    </citation>
    <scope>NUCLEOTIDE SEQUENCE</scope>
    <source>
        <strain evidence="1">ATCC 200398</strain>
    </source>
</reference>
<accession>A0ACB6QG72</accession>
<sequence>MPVGECFLLDKLPPELRLAVYEELLLADEPIRGRVSRKEKKYGLSPAILAVSRQIYDEAHQVFFGKNTFVITSIPEDINTEASKESSPEAKIKALGRFDPPLHPVRWLSIRHLTIDLLYYPAKASTSAPRLESFKLHEDPAAVVYISNVVSVLRVSGPKLKSFKLAASVNHHFCARRSLISFCVCDRDRDFVSALAAVPLKKMPFHFDFAESYYHTELRPNVFVTRSILLLACQVMFCQSQVKIDRMLAMFENGVLKPESGVKEKMDLAPYLERKVQSVALKAD</sequence>
<gene>
    <name evidence="1" type="ORF">BDR25DRAFT_306443</name>
</gene>
<proteinExistence type="predicted"/>
<organism evidence="1 2">
    <name type="scientific">Lindgomyces ingoldianus</name>
    <dbReference type="NCBI Taxonomy" id="673940"/>
    <lineage>
        <taxon>Eukaryota</taxon>
        <taxon>Fungi</taxon>
        <taxon>Dikarya</taxon>
        <taxon>Ascomycota</taxon>
        <taxon>Pezizomycotina</taxon>
        <taxon>Dothideomycetes</taxon>
        <taxon>Pleosporomycetidae</taxon>
        <taxon>Pleosporales</taxon>
        <taxon>Lindgomycetaceae</taxon>
        <taxon>Lindgomyces</taxon>
    </lineage>
</organism>
<comment type="caution">
    <text evidence="1">The sequence shown here is derived from an EMBL/GenBank/DDBJ whole genome shotgun (WGS) entry which is preliminary data.</text>
</comment>
<name>A0ACB6QG72_9PLEO</name>